<keyword evidence="5" id="KW-1185">Reference proteome</keyword>
<dbReference type="GO" id="GO:0016779">
    <property type="term" value="F:nucleotidyltransferase activity"/>
    <property type="evidence" value="ECO:0007669"/>
    <property type="project" value="InterPro"/>
</dbReference>
<evidence type="ECO:0000256" key="1">
    <source>
        <dbReference type="ARBA" id="ARBA00022679"/>
    </source>
</evidence>
<evidence type="ECO:0000313" key="4">
    <source>
        <dbReference type="EMBL" id="REH53837.1"/>
    </source>
</evidence>
<dbReference type="InterPro" id="IPR043519">
    <property type="entry name" value="NT_sf"/>
</dbReference>
<evidence type="ECO:0000259" key="3">
    <source>
        <dbReference type="Pfam" id="PF13427"/>
    </source>
</evidence>
<dbReference type="SUPFAM" id="SSF81301">
    <property type="entry name" value="Nucleotidyltransferase"/>
    <property type="match status" value="1"/>
</dbReference>
<proteinExistence type="predicted"/>
<dbReference type="OrthoDB" id="4066793at2"/>
<reference evidence="4 5" key="1">
    <citation type="submission" date="2018-08" db="EMBL/GenBank/DDBJ databases">
        <title>Genomic Encyclopedia of Archaeal and Bacterial Type Strains, Phase II (KMG-II): from individual species to whole genera.</title>
        <authorList>
            <person name="Goeker M."/>
        </authorList>
    </citation>
    <scope>NUCLEOTIDE SEQUENCE [LARGE SCALE GENOMIC DNA]</scope>
    <source>
        <strain evidence="4 5">DSM 45791</strain>
    </source>
</reference>
<gene>
    <name evidence="4" type="ORF">BCF44_10258</name>
</gene>
<evidence type="ECO:0000259" key="2">
    <source>
        <dbReference type="Pfam" id="PF01909"/>
    </source>
</evidence>
<dbReference type="AlphaFoldDB" id="A0A3E0I5C8"/>
<comment type="caution">
    <text evidence="4">The sequence shown here is derived from an EMBL/GenBank/DDBJ whole genome shotgun (WGS) entry which is preliminary data.</text>
</comment>
<feature type="domain" description="Adenylyltransferase AadA C-terminal" evidence="3">
    <location>
        <begin position="163"/>
        <end position="224"/>
    </location>
</feature>
<name>A0A3E0I5C8_9PSEU</name>
<dbReference type="Proteomes" id="UP000256269">
    <property type="component" value="Unassembled WGS sequence"/>
</dbReference>
<dbReference type="InterPro" id="IPR025184">
    <property type="entry name" value="AadA_C"/>
</dbReference>
<feature type="domain" description="Polymerase nucleotidyl transferase" evidence="2">
    <location>
        <begin position="17"/>
        <end position="63"/>
    </location>
</feature>
<keyword evidence="1" id="KW-0808">Transferase</keyword>
<dbReference type="Pfam" id="PF13427">
    <property type="entry name" value="AadA_C"/>
    <property type="match status" value="1"/>
</dbReference>
<organism evidence="4 5">
    <name type="scientific">Kutzneria buriramensis</name>
    <dbReference type="NCBI Taxonomy" id="1045776"/>
    <lineage>
        <taxon>Bacteria</taxon>
        <taxon>Bacillati</taxon>
        <taxon>Actinomycetota</taxon>
        <taxon>Actinomycetes</taxon>
        <taxon>Pseudonocardiales</taxon>
        <taxon>Pseudonocardiaceae</taxon>
        <taxon>Kutzneria</taxon>
    </lineage>
</organism>
<dbReference type="RefSeq" id="WP_147328391.1">
    <property type="nucleotide sequence ID" value="NZ_CP144375.1"/>
</dbReference>
<dbReference type="Pfam" id="PF01909">
    <property type="entry name" value="NTP_transf_2"/>
    <property type="match status" value="1"/>
</dbReference>
<evidence type="ECO:0000313" key="5">
    <source>
        <dbReference type="Proteomes" id="UP000256269"/>
    </source>
</evidence>
<accession>A0A3E0I5C8</accession>
<dbReference type="EMBL" id="QUNO01000002">
    <property type="protein sequence ID" value="REH53837.1"/>
    <property type="molecule type" value="Genomic_DNA"/>
</dbReference>
<protein>
    <submittedName>
        <fullName evidence="4">Uncharacterized protein DUF4111</fullName>
    </submittedName>
</protein>
<sequence>MLPPRAQDLVDRYTDRMDRRAPGLLQGLYLVGSLALDDFHDEVSDVDFVAVADDPDPELLCEVHDGLDRLDGLYVTFEDLRTSPAKLPDGHNMLAGRLQLNKEGRSPVEWTTLANHGVTLRGPRPAEIGVHTDPEELREWVRGNANSYWRQFLDGPYGVVYDADVAWVVLGISRLHYSMVTGDITSKSGAGRHALTAFPEHRAIIEEALRHRTTPLDESATPDRQRERAVKAYLGAAIESCR</sequence>
<dbReference type="InterPro" id="IPR002934">
    <property type="entry name" value="Polymerase_NTP_transf_dom"/>
</dbReference>